<gene>
    <name evidence="1" type="ORF">FM21_22815</name>
</gene>
<proteinExistence type="predicted"/>
<dbReference type="RefSeq" id="WP_043379779.1">
    <property type="nucleotide sequence ID" value="NZ_KN039947.1"/>
</dbReference>
<reference evidence="1 2" key="1">
    <citation type="submission" date="2014-05" db="EMBL/GenBank/DDBJ databases">
        <title>Complete genome sequence of the Streptomyces mutabilis TRM45540.</title>
        <authorList>
            <person name="Luo X."/>
            <person name="Zhang L."/>
        </authorList>
    </citation>
    <scope>NUCLEOTIDE SEQUENCE [LARGE SCALE GENOMIC DNA]</scope>
    <source>
        <strain evidence="1 2">TRM45540</strain>
    </source>
</reference>
<comment type="caution">
    <text evidence="1">The sequence shown here is derived from an EMBL/GenBank/DDBJ whole genome shotgun (WGS) entry which is preliminary data.</text>
</comment>
<keyword evidence="2" id="KW-1185">Reference proteome</keyword>
<evidence type="ECO:0000313" key="2">
    <source>
        <dbReference type="Proteomes" id="UP000029095"/>
    </source>
</evidence>
<protein>
    <submittedName>
        <fullName evidence="1">Uncharacterized protein</fullName>
    </submittedName>
</protein>
<name>A0A086MXL1_9ACTN</name>
<organism evidence="1 2">
    <name type="scientific">Streptomyces mutabilis</name>
    <dbReference type="NCBI Taxonomy" id="67332"/>
    <lineage>
        <taxon>Bacteria</taxon>
        <taxon>Bacillati</taxon>
        <taxon>Actinomycetota</taxon>
        <taxon>Actinomycetes</taxon>
        <taxon>Kitasatosporales</taxon>
        <taxon>Streptomycetaceae</taxon>
        <taxon>Streptomyces</taxon>
    </lineage>
</organism>
<evidence type="ECO:0000313" key="1">
    <source>
        <dbReference type="EMBL" id="KFG73629.1"/>
    </source>
</evidence>
<dbReference type="Proteomes" id="UP000029095">
    <property type="component" value="Unassembled WGS sequence"/>
</dbReference>
<dbReference type="EMBL" id="JNFQ01000002">
    <property type="protein sequence ID" value="KFG73629.1"/>
    <property type="molecule type" value="Genomic_DNA"/>
</dbReference>
<dbReference type="HOGENOM" id="CLU_2467705_0_0_11"/>
<sequence>MPTLSLAPDTGDDGQIVDTSCTAGNAAAVAYVDERLPGSPAPRWSGPVSLHGRLPSLFRRPVPEMISRAGSAAGPVRLIAEVRGQPPR</sequence>
<accession>A0A086MXL1</accession>
<dbReference type="AlphaFoldDB" id="A0A086MXL1"/>